<accession>A0AAW3W8Y2</accession>
<dbReference type="EMBL" id="JABAGV010000026">
    <property type="protein sequence ID" value="MBC2475365.1"/>
    <property type="molecule type" value="Genomic_DNA"/>
</dbReference>
<dbReference type="InterPro" id="IPR010982">
    <property type="entry name" value="Lambda_DNA-bd_dom_sf"/>
</dbReference>
<evidence type="ECO:0000313" key="3">
    <source>
        <dbReference type="EMBL" id="MBC2475365.1"/>
    </source>
</evidence>
<dbReference type="Proteomes" id="UP001194098">
    <property type="component" value="Unassembled WGS sequence"/>
</dbReference>
<dbReference type="RefSeq" id="WP_171779720.1">
    <property type="nucleotide sequence ID" value="NZ_JABAGV010000026.1"/>
</dbReference>
<proteinExistence type="predicted"/>
<gene>
    <name evidence="3" type="ORF">HGI39_11695</name>
</gene>
<dbReference type="SMART" id="SM00530">
    <property type="entry name" value="HTH_XRE"/>
    <property type="match status" value="1"/>
</dbReference>
<dbReference type="PANTHER" id="PTHR46558:SF11">
    <property type="entry name" value="HTH-TYPE TRANSCRIPTIONAL REGULATOR XRE"/>
    <property type="match status" value="1"/>
</dbReference>
<reference evidence="3" key="2">
    <citation type="journal article" date="2022" name="Nat. Biotechnol.">
        <title>Carbon-negative production of acetone and isopropanol by gas fermentation at industrial pilot scale.</title>
        <authorList>
            <person name="Liew F.E."/>
            <person name="Nogle R."/>
            <person name="Abdalla T."/>
            <person name="Rasor B.J."/>
            <person name="Canter C."/>
            <person name="Jensen R.O."/>
            <person name="Wang L."/>
            <person name="Strutz J."/>
            <person name="Chirania P."/>
            <person name="De Tissera S."/>
            <person name="Mueller A.P."/>
            <person name="Ruan Z."/>
            <person name="Gao A."/>
            <person name="Tran L."/>
            <person name="Engle N.L."/>
            <person name="Bromley J.C."/>
            <person name="Daniell J."/>
            <person name="Conrado R."/>
            <person name="Tschaplinski T.J."/>
            <person name="Giannone R.J."/>
            <person name="Hettich R.L."/>
            <person name="Karim A.S."/>
            <person name="Simpson S.D."/>
            <person name="Brown S.D."/>
            <person name="Leang C."/>
            <person name="Jewett M.C."/>
            <person name="Kopke M."/>
        </authorList>
    </citation>
    <scope>NUCLEOTIDE SEQUENCE</scope>
    <source>
        <strain evidence="3">DJ015</strain>
    </source>
</reference>
<sequence length="164" mass="19441">MSISDNIKKIRKNNNLTQKQFAESINKKEITVRRYEKGDIIPPISVINVISEKFDVPMLEIIGDDPNSDLNYEFIKYAVDKADNTDEFLDKMHKKPSQIKKEQKFREEMNGIMKAVEDMLANEYIEKEYGYKYNELSFDDQSELYGFMHKMLKIKIDEIKLRNK</sequence>
<dbReference type="SUPFAM" id="SSF47413">
    <property type="entry name" value="lambda repressor-like DNA-binding domains"/>
    <property type="match status" value="1"/>
</dbReference>
<name>A0AAW3W8Y2_CLOBE</name>
<keyword evidence="1" id="KW-0238">DNA-binding</keyword>
<dbReference type="PROSITE" id="PS50943">
    <property type="entry name" value="HTH_CROC1"/>
    <property type="match status" value="1"/>
</dbReference>
<comment type="caution">
    <text evidence="3">The sequence shown here is derived from an EMBL/GenBank/DDBJ whole genome shotgun (WGS) entry which is preliminary data.</text>
</comment>
<dbReference type="InterPro" id="IPR001387">
    <property type="entry name" value="Cro/C1-type_HTH"/>
</dbReference>
<reference evidence="3" key="1">
    <citation type="submission" date="2020-04" db="EMBL/GenBank/DDBJ databases">
        <authorList>
            <person name="Brown S."/>
        </authorList>
    </citation>
    <scope>NUCLEOTIDE SEQUENCE</scope>
    <source>
        <strain evidence="3">DJ015</strain>
    </source>
</reference>
<dbReference type="PANTHER" id="PTHR46558">
    <property type="entry name" value="TRACRIPTIONAL REGULATORY PROTEIN-RELATED-RELATED"/>
    <property type="match status" value="1"/>
</dbReference>
<evidence type="ECO:0000256" key="1">
    <source>
        <dbReference type="ARBA" id="ARBA00023125"/>
    </source>
</evidence>
<dbReference type="Pfam" id="PF01381">
    <property type="entry name" value="HTH_3"/>
    <property type="match status" value="1"/>
</dbReference>
<protein>
    <submittedName>
        <fullName evidence="3">Helix-turn-helix transcriptional regulator</fullName>
    </submittedName>
</protein>
<evidence type="ECO:0000259" key="2">
    <source>
        <dbReference type="PROSITE" id="PS50943"/>
    </source>
</evidence>
<dbReference type="AlphaFoldDB" id="A0AAW3W8Y2"/>
<dbReference type="GO" id="GO:0003677">
    <property type="term" value="F:DNA binding"/>
    <property type="evidence" value="ECO:0007669"/>
    <property type="project" value="UniProtKB-KW"/>
</dbReference>
<evidence type="ECO:0000313" key="4">
    <source>
        <dbReference type="Proteomes" id="UP001194098"/>
    </source>
</evidence>
<organism evidence="3 4">
    <name type="scientific">Clostridium beijerinckii</name>
    <name type="common">Clostridium MP</name>
    <dbReference type="NCBI Taxonomy" id="1520"/>
    <lineage>
        <taxon>Bacteria</taxon>
        <taxon>Bacillati</taxon>
        <taxon>Bacillota</taxon>
        <taxon>Clostridia</taxon>
        <taxon>Eubacteriales</taxon>
        <taxon>Clostridiaceae</taxon>
        <taxon>Clostridium</taxon>
    </lineage>
</organism>
<feature type="domain" description="HTH cro/C1-type" evidence="2">
    <location>
        <begin position="7"/>
        <end position="61"/>
    </location>
</feature>
<dbReference type="CDD" id="cd00093">
    <property type="entry name" value="HTH_XRE"/>
    <property type="match status" value="1"/>
</dbReference>
<dbReference type="Gene3D" id="1.10.260.40">
    <property type="entry name" value="lambda repressor-like DNA-binding domains"/>
    <property type="match status" value="1"/>
</dbReference>